<dbReference type="SMART" id="SM00437">
    <property type="entry name" value="TOP1Ac"/>
    <property type="match status" value="1"/>
</dbReference>
<feature type="site" description="Interaction with DNA" evidence="10">
    <location>
        <position position="31"/>
    </location>
</feature>
<comment type="function">
    <text evidence="10">Releases the supercoiling and torsional tension of DNA, which is introduced during the DNA replication and transcription, by transiently cleaving and rejoining one strand of the DNA duplex. Introduces a single-strand break via transesterification at a target site in duplex DNA. The scissile phosphodiester is attacked by the catalytic tyrosine of the enzyme, resulting in the formation of a DNA-(5'-phosphotyrosyl)-enzyme intermediate and the expulsion of a 3'-OH DNA strand. The free DNA strand then undergoes passage around the unbroken strand, thus removing DNA supercoils. Finally, in the religation step, the DNA 3'-OH attacks the covalent intermediate to expel the active-site tyrosine and restore the DNA phosphodiester backbone.</text>
</comment>
<dbReference type="EMBL" id="MGGP01000023">
    <property type="protein sequence ID" value="OGM31605.1"/>
    <property type="molecule type" value="Genomic_DNA"/>
</dbReference>
<dbReference type="InterPro" id="IPR005733">
    <property type="entry name" value="TopoI_bac-type"/>
</dbReference>
<reference evidence="13 14" key="1">
    <citation type="journal article" date="2016" name="Nat. Commun.">
        <title>Thousands of microbial genomes shed light on interconnected biogeochemical processes in an aquifer system.</title>
        <authorList>
            <person name="Anantharaman K."/>
            <person name="Brown C.T."/>
            <person name="Hug L.A."/>
            <person name="Sharon I."/>
            <person name="Castelle C.J."/>
            <person name="Probst A.J."/>
            <person name="Thomas B.C."/>
            <person name="Singh A."/>
            <person name="Wilkins M.J."/>
            <person name="Karaoz U."/>
            <person name="Brodie E.L."/>
            <person name="Williams K.H."/>
            <person name="Hubbard S.S."/>
            <person name="Banfield J.F."/>
        </authorList>
    </citation>
    <scope>NUCLEOTIDE SEQUENCE [LARGE SCALE GENOMIC DNA]</scope>
</reference>
<dbReference type="Gene3D" id="3.30.65.10">
    <property type="entry name" value="Bacterial Topoisomerase I, domain 1"/>
    <property type="match status" value="2"/>
</dbReference>
<evidence type="ECO:0000256" key="8">
    <source>
        <dbReference type="ARBA" id="ARBA00023125"/>
    </source>
</evidence>
<comment type="catalytic activity">
    <reaction evidence="1 10">
        <text>ATP-independent breakage of single-stranded DNA, followed by passage and rejoining.</text>
        <dbReference type="EC" id="5.6.2.1"/>
    </reaction>
</comment>
<dbReference type="PROSITE" id="PS52039">
    <property type="entry name" value="TOPO_IA_2"/>
    <property type="match status" value="1"/>
</dbReference>
<dbReference type="InterPro" id="IPR034149">
    <property type="entry name" value="TOPRIM_TopoI"/>
</dbReference>
<protein>
    <recommendedName>
        <fullName evidence="10">DNA topoisomerase 1</fullName>
        <ecNumber evidence="10">5.6.2.1</ecNumber>
    </recommendedName>
    <alternativeName>
        <fullName evidence="10">DNA topoisomerase I</fullName>
    </alternativeName>
</protein>
<feature type="site" description="Interaction with DNA" evidence="10">
    <location>
        <position position="143"/>
    </location>
</feature>
<organism evidence="13 14">
    <name type="scientific">Candidatus Woesebacteria bacterium RIFCSPHIGHO2_01_FULL_44_21</name>
    <dbReference type="NCBI Taxonomy" id="1802503"/>
    <lineage>
        <taxon>Bacteria</taxon>
        <taxon>Candidatus Woeseibacteriota</taxon>
    </lineage>
</organism>
<dbReference type="InterPro" id="IPR023405">
    <property type="entry name" value="Topo_IA_core_domain"/>
</dbReference>
<evidence type="ECO:0000256" key="6">
    <source>
        <dbReference type="ARBA" id="ARBA00022842"/>
    </source>
</evidence>
<dbReference type="InterPro" id="IPR003601">
    <property type="entry name" value="Topo_IA_2"/>
</dbReference>
<evidence type="ECO:0000256" key="10">
    <source>
        <dbReference type="HAMAP-Rule" id="MF_00952"/>
    </source>
</evidence>
<feature type="site" description="Interaction with DNA" evidence="10">
    <location>
        <position position="293"/>
    </location>
</feature>
<comment type="similarity">
    <text evidence="2 10">Belongs to the type IA topoisomerase family.</text>
</comment>
<name>A0A1F7YYQ8_9BACT</name>
<evidence type="ECO:0000256" key="7">
    <source>
        <dbReference type="ARBA" id="ARBA00023029"/>
    </source>
</evidence>
<accession>A0A1F7YYQ8</accession>
<dbReference type="InterPro" id="IPR013498">
    <property type="entry name" value="Topo_IA_Znf"/>
</dbReference>
<dbReference type="SUPFAM" id="SSF57783">
    <property type="entry name" value="Zinc beta-ribbon"/>
    <property type="match status" value="2"/>
</dbReference>
<feature type="domain" description="Toprim" evidence="11">
    <location>
        <begin position="1"/>
        <end position="114"/>
    </location>
</feature>
<dbReference type="Proteomes" id="UP000178870">
    <property type="component" value="Unassembled WGS sequence"/>
</dbReference>
<dbReference type="InterPro" id="IPR028612">
    <property type="entry name" value="Topoisom_1_IA"/>
</dbReference>
<dbReference type="Gene3D" id="1.10.290.10">
    <property type="entry name" value="Topoisomerase I, domain 4"/>
    <property type="match status" value="1"/>
</dbReference>
<evidence type="ECO:0000256" key="3">
    <source>
        <dbReference type="ARBA" id="ARBA00022723"/>
    </source>
</evidence>
<dbReference type="PROSITE" id="PS50880">
    <property type="entry name" value="TOPRIM"/>
    <property type="match status" value="1"/>
</dbReference>
<dbReference type="InterPro" id="IPR013825">
    <property type="entry name" value="Topo_IA_cen_sub2"/>
</dbReference>
<feature type="active site" description="O-(5'-phospho-DNA)-tyrosine intermediate" evidence="10">
    <location>
        <position position="291"/>
    </location>
</feature>
<dbReference type="InterPro" id="IPR013826">
    <property type="entry name" value="Topo_IA_cen_sub3"/>
</dbReference>
<dbReference type="GO" id="GO:0005694">
    <property type="term" value="C:chromosome"/>
    <property type="evidence" value="ECO:0007669"/>
    <property type="project" value="InterPro"/>
</dbReference>
<proteinExistence type="inferred from homology"/>
<dbReference type="AlphaFoldDB" id="A0A1F7YYQ8"/>
<dbReference type="Gene3D" id="1.10.460.10">
    <property type="entry name" value="Topoisomerase I, domain 2"/>
    <property type="match status" value="1"/>
</dbReference>
<dbReference type="PANTHER" id="PTHR42785:SF1">
    <property type="entry name" value="DNA TOPOISOMERASE"/>
    <property type="match status" value="1"/>
</dbReference>
<comment type="subunit">
    <text evidence="10">Monomer.</text>
</comment>
<dbReference type="InterPro" id="IPR023406">
    <property type="entry name" value="Topo_IA_AS"/>
</dbReference>
<dbReference type="GO" id="GO:0006265">
    <property type="term" value="P:DNA topological change"/>
    <property type="evidence" value="ECO:0007669"/>
    <property type="project" value="UniProtKB-UniRule"/>
</dbReference>
<evidence type="ECO:0000256" key="5">
    <source>
        <dbReference type="ARBA" id="ARBA00022833"/>
    </source>
</evidence>
<dbReference type="PROSITE" id="PS00396">
    <property type="entry name" value="TOPO_IA_1"/>
    <property type="match status" value="1"/>
</dbReference>
<evidence type="ECO:0000313" key="14">
    <source>
        <dbReference type="Proteomes" id="UP000178870"/>
    </source>
</evidence>
<evidence type="ECO:0000256" key="9">
    <source>
        <dbReference type="ARBA" id="ARBA00023235"/>
    </source>
</evidence>
<dbReference type="SMART" id="SM00493">
    <property type="entry name" value="TOPRIM"/>
    <property type="match status" value="1"/>
</dbReference>
<dbReference type="Pfam" id="PF01131">
    <property type="entry name" value="Topoisom_bac"/>
    <property type="match status" value="1"/>
</dbReference>
<evidence type="ECO:0000256" key="4">
    <source>
        <dbReference type="ARBA" id="ARBA00022771"/>
    </source>
</evidence>
<dbReference type="CDD" id="cd00186">
    <property type="entry name" value="TOP1Ac"/>
    <property type="match status" value="1"/>
</dbReference>
<dbReference type="CDD" id="cd03363">
    <property type="entry name" value="TOPRIM_TopoIA_TopoI"/>
    <property type="match status" value="1"/>
</dbReference>
<feature type="region of interest" description="Interaction with DNA" evidence="10">
    <location>
        <begin position="163"/>
        <end position="168"/>
    </location>
</feature>
<feature type="domain" description="Topo IA-type catalytic" evidence="12">
    <location>
        <begin position="129"/>
        <end position="557"/>
    </location>
</feature>
<dbReference type="Pfam" id="PF01396">
    <property type="entry name" value="Zn_ribbon_Top1"/>
    <property type="match status" value="2"/>
</dbReference>
<dbReference type="Pfam" id="PF01751">
    <property type="entry name" value="Toprim"/>
    <property type="match status" value="1"/>
</dbReference>
<keyword evidence="8 10" id="KW-0238">DNA-binding</keyword>
<dbReference type="InterPro" id="IPR000380">
    <property type="entry name" value="Topo_IA"/>
</dbReference>
<keyword evidence="3" id="KW-0479">Metal-binding</keyword>
<evidence type="ECO:0000259" key="12">
    <source>
        <dbReference type="PROSITE" id="PS52039"/>
    </source>
</evidence>
<dbReference type="InterPro" id="IPR013824">
    <property type="entry name" value="Topo_IA_cen_sub1"/>
</dbReference>
<dbReference type="GO" id="GO:0003677">
    <property type="term" value="F:DNA binding"/>
    <property type="evidence" value="ECO:0007669"/>
    <property type="project" value="UniProtKB-KW"/>
</dbReference>
<dbReference type="SUPFAM" id="SSF56712">
    <property type="entry name" value="Prokaryotic type I DNA topoisomerase"/>
    <property type="match status" value="1"/>
</dbReference>
<dbReference type="GO" id="GO:0008270">
    <property type="term" value="F:zinc ion binding"/>
    <property type="evidence" value="ECO:0007669"/>
    <property type="project" value="UniProtKB-KW"/>
</dbReference>
<sequence length="666" mass="75632">MNLIIVESPTKAKTLSRFLGKDYSVTATMGHVKDLPKSKLSVDIEHNFEPDYQVVERQAKTIKDLLTEAKKAKVIYLATDPDREGEAISSHVAEIFDENKIKKDTKRIVFHEITKSAVEEAIGHPRSVDKNLVDAQIARRVLDRLVGYKLSPLLWKKVRRGLSAGRVQSVAVRLIVEREKEIEAFKPVEYWEIGSEVSKKGDKATFVVSLVKINDKKAEIHNEKEAKDVVSGLEKSEHKVSDVRKKEVRKHPYAPFTTSTMTQAAARLFGWSAKKTMTMAQILYENGLITYHRTDSLNLSASAIDSTRVFIAEQFGPNYSPEKPRLYKTKSKSAQEAHEAIRPTDVFVKKEHSKLEKLDGNDTKKLYELVWRRFVACQMMPSVYDQTTIEVKASGPVLHATYYILRASGQVMKFDGWRKVLPKSGDEEVINLPEVTIDESLSLIKVHSEQKFTQPPARFNEASIIKTLEALGIGRPSTYAPTISTIQIRNYVEKKEGKFFATPVGVAVTEFLVKNFADTFEYDFTAQMEDNLDKVAEGKLKWKDDLKKFYEPFSKRLADVEKNAERVKIETEKLNLPCPECGVEHKGELVIRVGRFGKFISCSRFPDCKYTDKYVEKIDMECPKCGEGEVIVKKTGKGRVFYGCSRYPECDWASWKNPKKEVATAA</sequence>
<gene>
    <name evidence="10" type="primary">topA</name>
    <name evidence="13" type="ORF">A2803_00385</name>
</gene>
<comment type="caution">
    <text evidence="13">The sequence shown here is derived from an EMBL/GenBank/DDBJ whole genome shotgun (WGS) entry which is preliminary data.</text>
</comment>
<evidence type="ECO:0000256" key="2">
    <source>
        <dbReference type="ARBA" id="ARBA00009446"/>
    </source>
</evidence>
<feature type="site" description="Interaction with DNA" evidence="10">
    <location>
        <position position="139"/>
    </location>
</feature>
<evidence type="ECO:0000313" key="13">
    <source>
        <dbReference type="EMBL" id="OGM31605.1"/>
    </source>
</evidence>
<keyword evidence="4" id="KW-0863">Zinc-finger</keyword>
<keyword evidence="5" id="KW-0862">Zinc</keyword>
<dbReference type="Gene3D" id="3.40.50.140">
    <property type="match status" value="1"/>
</dbReference>
<feature type="site" description="Interaction with DNA" evidence="10">
    <location>
        <position position="148"/>
    </location>
</feature>
<keyword evidence="6" id="KW-0460">Magnesium</keyword>
<keyword evidence="9 10" id="KW-0413">Isomerase</keyword>
<dbReference type="NCBIfam" id="TIGR01051">
    <property type="entry name" value="topA_bact"/>
    <property type="match status" value="1"/>
</dbReference>
<feature type="site" description="Interaction with DNA" evidence="10">
    <location>
        <position position="155"/>
    </location>
</feature>
<feature type="site" description="Interaction with DNA" evidence="10">
    <location>
        <position position="489"/>
    </location>
</feature>
<dbReference type="Gene3D" id="2.70.20.10">
    <property type="entry name" value="Topoisomerase I, domain 3"/>
    <property type="match status" value="1"/>
</dbReference>
<dbReference type="InterPro" id="IPR006171">
    <property type="entry name" value="TOPRIM_dom"/>
</dbReference>
<dbReference type="InterPro" id="IPR013497">
    <property type="entry name" value="Topo_IA_cen"/>
</dbReference>
<dbReference type="InterPro" id="IPR003602">
    <property type="entry name" value="Topo_IA_DNA-bd_dom"/>
</dbReference>
<dbReference type="EC" id="5.6.2.1" evidence="10"/>
<evidence type="ECO:0000256" key="1">
    <source>
        <dbReference type="ARBA" id="ARBA00000213"/>
    </source>
</evidence>
<dbReference type="PANTHER" id="PTHR42785">
    <property type="entry name" value="DNA TOPOISOMERASE, TYPE IA, CORE"/>
    <property type="match status" value="1"/>
</dbReference>
<dbReference type="PRINTS" id="PR00417">
    <property type="entry name" value="PRTPISMRASEI"/>
</dbReference>
<keyword evidence="7 10" id="KW-0799">Topoisomerase</keyword>
<dbReference type="GO" id="GO:0003917">
    <property type="term" value="F:DNA topoisomerase type I (single strand cut, ATP-independent) activity"/>
    <property type="evidence" value="ECO:0007669"/>
    <property type="project" value="UniProtKB-UniRule"/>
</dbReference>
<evidence type="ECO:0000259" key="11">
    <source>
        <dbReference type="PROSITE" id="PS50880"/>
    </source>
</evidence>
<dbReference type="SMART" id="SM00436">
    <property type="entry name" value="TOP1Bc"/>
    <property type="match status" value="1"/>
</dbReference>
<feature type="site" description="Interaction with DNA" evidence="10">
    <location>
        <position position="140"/>
    </location>
</feature>
<dbReference type="HAMAP" id="MF_00952">
    <property type="entry name" value="Topoisom_1_prok"/>
    <property type="match status" value="1"/>
</dbReference>